<sequence>MRAMAVIMLGAGMLAACSVGPEYKRPDLDVPGAYRFQDAKPGGASIADLGWWEVYRDKQLQGILQAALENNRDIKTAAARVAEARAQVGVSRLDRFPRVDVTVGDTRQRTLQVGRYSILEIATGLAQVSFEVDLWKRLASLSDAAKANLLATEYARDAVKVTLVSDVAVAYFNLLALDQQLRITQSTIANSERFLALTQAKSREGAASGLDVSRAEASLASVKANQSDIQRQIAQTENQMQILLGKNPDTLARGKMDETSMAVPPEVPAGLPSALLERRPDLRQAEAGLIGATANVRAAKAALFPTLSLTGSYGSQSLAFSSLFSGGSQVWSYGLNFLQPILDSQRNGYQVDAAKAREQQALLQYQSAVAQAFREVSDALVAWQSYNQFLRDQEQQVKSLQEANSHVLRRYEIGYSSYFEVIDASNSLYAAELQRVQAYRNSLVSLVQLYKALGGGWAGIYPDQPTGKP</sequence>
<keyword evidence="2" id="KW-0449">Lipoprotein</keyword>
<proteinExistence type="inferred from homology"/>
<keyword evidence="2" id="KW-0812">Transmembrane</keyword>
<dbReference type="PANTHER" id="PTHR30203">
    <property type="entry name" value="OUTER MEMBRANE CATION EFFLUX PROTEIN"/>
    <property type="match status" value="1"/>
</dbReference>
<evidence type="ECO:0000313" key="4">
    <source>
        <dbReference type="Proteomes" id="UP001319121"/>
    </source>
</evidence>
<comment type="similarity">
    <text evidence="1 2">Belongs to the outer membrane factor (OMF) (TC 1.B.17) family.</text>
</comment>
<dbReference type="GO" id="GO:0015562">
    <property type="term" value="F:efflux transmembrane transporter activity"/>
    <property type="evidence" value="ECO:0007669"/>
    <property type="project" value="InterPro"/>
</dbReference>
<dbReference type="Gene3D" id="1.20.1600.10">
    <property type="entry name" value="Outer membrane efflux proteins (OEP)"/>
    <property type="match status" value="1"/>
</dbReference>
<dbReference type="Pfam" id="PF02321">
    <property type="entry name" value="OEP"/>
    <property type="match status" value="2"/>
</dbReference>
<keyword evidence="2" id="KW-0564">Palmitate</keyword>
<dbReference type="Gene3D" id="2.20.200.10">
    <property type="entry name" value="Outer membrane efflux proteins (OEP)"/>
    <property type="match status" value="1"/>
</dbReference>
<evidence type="ECO:0000313" key="3">
    <source>
        <dbReference type="EMBL" id="BBJ00360.1"/>
    </source>
</evidence>
<keyword evidence="2" id="KW-1134">Transmembrane beta strand</keyword>
<dbReference type="NCBIfam" id="TIGR01845">
    <property type="entry name" value="outer_NodT"/>
    <property type="match status" value="1"/>
</dbReference>
<dbReference type="PROSITE" id="PS51257">
    <property type="entry name" value="PROKAR_LIPOPROTEIN"/>
    <property type="match status" value="1"/>
</dbReference>
<protein>
    <submittedName>
        <fullName evidence="3">RND transporter</fullName>
    </submittedName>
</protein>
<gene>
    <name evidence="3" type="ORF">FGKAn22_20520</name>
</gene>
<organism evidence="3 4">
    <name type="scientific">Ferrigenium kumadai</name>
    <dbReference type="NCBI Taxonomy" id="1682490"/>
    <lineage>
        <taxon>Bacteria</taxon>
        <taxon>Pseudomonadati</taxon>
        <taxon>Pseudomonadota</taxon>
        <taxon>Betaproteobacteria</taxon>
        <taxon>Nitrosomonadales</taxon>
        <taxon>Gallionellaceae</taxon>
        <taxon>Ferrigenium</taxon>
    </lineage>
</organism>
<name>A0AAN1T279_9PROT</name>
<dbReference type="Proteomes" id="UP001319121">
    <property type="component" value="Chromosome"/>
</dbReference>
<dbReference type="InterPro" id="IPR003423">
    <property type="entry name" value="OMP_efflux"/>
</dbReference>
<keyword evidence="2" id="KW-0472">Membrane</keyword>
<evidence type="ECO:0000256" key="2">
    <source>
        <dbReference type="RuleBase" id="RU362097"/>
    </source>
</evidence>
<dbReference type="SUPFAM" id="SSF56954">
    <property type="entry name" value="Outer membrane efflux proteins (OEP)"/>
    <property type="match status" value="1"/>
</dbReference>
<keyword evidence="4" id="KW-1185">Reference proteome</keyword>
<dbReference type="PANTHER" id="PTHR30203:SF33">
    <property type="entry name" value="BLR4455 PROTEIN"/>
    <property type="match status" value="1"/>
</dbReference>
<evidence type="ECO:0000256" key="1">
    <source>
        <dbReference type="ARBA" id="ARBA00007613"/>
    </source>
</evidence>
<comment type="subcellular location">
    <subcellularLocation>
        <location evidence="2">Cell membrane</location>
        <topology evidence="2">Lipid-anchor</topology>
    </subcellularLocation>
</comment>
<dbReference type="GO" id="GO:0005886">
    <property type="term" value="C:plasma membrane"/>
    <property type="evidence" value="ECO:0007669"/>
    <property type="project" value="UniProtKB-SubCell"/>
</dbReference>
<reference evidence="3 4" key="1">
    <citation type="submission" date="2019-03" db="EMBL/GenBank/DDBJ databases">
        <title>Complete genome sequence of Ferrigenium kumadai strain An22, a microaerophilic iron-oxidizing bacterium isolated from a paddy field soil.</title>
        <authorList>
            <person name="Watanabe T."/>
            <person name="Asakawa S."/>
        </authorList>
    </citation>
    <scope>NUCLEOTIDE SEQUENCE [LARGE SCALE GENOMIC DNA]</scope>
    <source>
        <strain evidence="3 4">An22</strain>
    </source>
</reference>
<dbReference type="KEGG" id="fku:FGKAn22_20520"/>
<accession>A0AAN1T279</accession>
<dbReference type="RefSeq" id="WP_212785603.1">
    <property type="nucleotide sequence ID" value="NZ_AP019536.1"/>
</dbReference>
<dbReference type="InterPro" id="IPR010131">
    <property type="entry name" value="MdtP/NodT-like"/>
</dbReference>
<dbReference type="AlphaFoldDB" id="A0AAN1T279"/>
<dbReference type="EMBL" id="AP019536">
    <property type="protein sequence ID" value="BBJ00360.1"/>
    <property type="molecule type" value="Genomic_DNA"/>
</dbReference>